<reference evidence="1 2" key="1">
    <citation type="submission" date="2019-10" db="EMBL/GenBank/DDBJ databases">
        <title>The Genome Sequence of Clostridium tarantellae Isolated from Fish Brain.</title>
        <authorList>
            <person name="Bano L."/>
            <person name="Kiel M."/>
            <person name="Sales G."/>
            <person name="Doxey A.C."/>
            <person name="Mansfield M.J."/>
            <person name="Schiavone M."/>
            <person name="Rossetto O."/>
            <person name="Pirazzini M."/>
            <person name="Dobrindt U."/>
            <person name="Montecucco C."/>
        </authorList>
    </citation>
    <scope>NUCLEOTIDE SEQUENCE [LARGE SCALE GENOMIC DNA]</scope>
    <source>
        <strain evidence="1 2">DSM 3997</strain>
    </source>
</reference>
<comment type="caution">
    <text evidence="1">The sequence shown here is derived from an EMBL/GenBank/DDBJ whole genome shotgun (WGS) entry which is preliminary data.</text>
</comment>
<accession>A0A6I1MMS2</accession>
<dbReference type="OrthoDB" id="1755920at2"/>
<evidence type="ECO:0000313" key="2">
    <source>
        <dbReference type="Proteomes" id="UP000430345"/>
    </source>
</evidence>
<dbReference type="RefSeq" id="WP_152889157.1">
    <property type="nucleotide sequence ID" value="NZ_WHJC01000078.1"/>
</dbReference>
<name>A0A6I1MMS2_9CLOT</name>
<proteinExistence type="predicted"/>
<dbReference type="Proteomes" id="UP000430345">
    <property type="component" value="Unassembled WGS sequence"/>
</dbReference>
<protein>
    <submittedName>
        <fullName evidence="1">Uncharacterized protein</fullName>
    </submittedName>
</protein>
<organism evidence="1 2">
    <name type="scientific">Clostridium tarantellae</name>
    <dbReference type="NCBI Taxonomy" id="39493"/>
    <lineage>
        <taxon>Bacteria</taxon>
        <taxon>Bacillati</taxon>
        <taxon>Bacillota</taxon>
        <taxon>Clostridia</taxon>
        <taxon>Eubacteriales</taxon>
        <taxon>Clostridiaceae</taxon>
        <taxon>Clostridium</taxon>
    </lineage>
</organism>
<sequence>MYIVFGNRVVDSKDIKENLEKNSLFKVIKDMSKGSKREDIVAFNLSISLNILNEILMEDYNLDEVEDDELFNEYITLAEELATDLEEFIPEDSIFDIRAYKWDPSDNDIKVVILLAHEELGKNKLKDVMKRLLTQVE</sequence>
<dbReference type="EMBL" id="WHJC01000078">
    <property type="protein sequence ID" value="MPQ43542.1"/>
    <property type="molecule type" value="Genomic_DNA"/>
</dbReference>
<gene>
    <name evidence="1" type="ORF">GBZ86_07205</name>
</gene>
<dbReference type="AlphaFoldDB" id="A0A6I1MMS2"/>
<evidence type="ECO:0000313" key="1">
    <source>
        <dbReference type="EMBL" id="MPQ43542.1"/>
    </source>
</evidence>
<keyword evidence="2" id="KW-1185">Reference proteome</keyword>